<protein>
    <submittedName>
        <fullName evidence="3">Glycosyltransferase</fullName>
    </submittedName>
</protein>
<dbReference type="GO" id="GO:0016758">
    <property type="term" value="F:hexosyltransferase activity"/>
    <property type="evidence" value="ECO:0007669"/>
    <property type="project" value="UniProtKB-ARBA"/>
</dbReference>
<dbReference type="RefSeq" id="WP_115245775.1">
    <property type="nucleotide sequence ID" value="NZ_UHFG01000004.1"/>
</dbReference>
<dbReference type="Pfam" id="PF00535">
    <property type="entry name" value="Glycos_transf_2"/>
    <property type="match status" value="1"/>
</dbReference>
<reference evidence="3 4" key="1">
    <citation type="submission" date="2018-06" db="EMBL/GenBank/DDBJ databases">
        <authorList>
            <consortium name="Pathogen Informatics"/>
            <person name="Doyle S."/>
        </authorList>
    </citation>
    <scope>NUCLEOTIDE SEQUENCE [LARGE SCALE GENOMIC DNA]</scope>
    <source>
        <strain evidence="3 4">NCTC4670</strain>
    </source>
</reference>
<evidence type="ECO:0000256" key="1">
    <source>
        <dbReference type="SAM" id="Coils"/>
    </source>
</evidence>
<dbReference type="InterPro" id="IPR001173">
    <property type="entry name" value="Glyco_trans_2-like"/>
</dbReference>
<organism evidence="3 4">
    <name type="scientific">Streptococcus dysgalactiae subsp. dysgalactiae</name>
    <dbReference type="NCBI Taxonomy" id="99822"/>
    <lineage>
        <taxon>Bacteria</taxon>
        <taxon>Bacillati</taxon>
        <taxon>Bacillota</taxon>
        <taxon>Bacilli</taxon>
        <taxon>Lactobacillales</taxon>
        <taxon>Streptococcaceae</taxon>
        <taxon>Streptococcus</taxon>
    </lineage>
</organism>
<dbReference type="PANTHER" id="PTHR22916">
    <property type="entry name" value="GLYCOSYLTRANSFERASE"/>
    <property type="match status" value="1"/>
</dbReference>
<evidence type="ECO:0000313" key="4">
    <source>
        <dbReference type="Proteomes" id="UP000254797"/>
    </source>
</evidence>
<dbReference type="InterPro" id="IPR029044">
    <property type="entry name" value="Nucleotide-diphossugar_trans"/>
</dbReference>
<dbReference type="Proteomes" id="UP000254797">
    <property type="component" value="Unassembled WGS sequence"/>
</dbReference>
<evidence type="ECO:0000313" key="3">
    <source>
        <dbReference type="EMBL" id="SUN48105.1"/>
    </source>
</evidence>
<dbReference type="SUPFAM" id="SSF53448">
    <property type="entry name" value="Nucleotide-diphospho-sugar transferases"/>
    <property type="match status" value="1"/>
</dbReference>
<gene>
    <name evidence="3" type="ORF">NCTC4670_00451</name>
</gene>
<proteinExistence type="predicted"/>
<accession>A0A380JT00</accession>
<sequence length="335" mass="39520">MHKVSIICTNYNKAPWLGEALDSFLNQKTNFEVDIIVIDDASTDESKTILEDYQTRFPEKITLLFNDHNLGITKTWIKACLYAKGKYIARCDGDDYWTDDSKLQKQVDALEASKYSKWSNTDFDFVDNKGKVLHSNAFETGYIPFTDTYEKVLALKGMTMASTWVVDAELMRFVNQKINIETPDDTFDMQLELFQLTSLTYINDSTTVYRMTSNSDSRPADKKRMIHRIKQLLQTQVSYLDKYPQANIPQIANLLMEQDCKNELRIHELSCLINDLRQELNEKREQQKEREFEIKEIIENQSRQIYELTHQYNCVINSRRWKYLSKLIDFIRRKK</sequence>
<evidence type="ECO:0000259" key="2">
    <source>
        <dbReference type="Pfam" id="PF00535"/>
    </source>
</evidence>
<feature type="coiled-coil region" evidence="1">
    <location>
        <begin position="266"/>
        <end position="296"/>
    </location>
</feature>
<keyword evidence="1" id="KW-0175">Coiled coil</keyword>
<dbReference type="Gene3D" id="3.90.550.10">
    <property type="entry name" value="Spore Coat Polysaccharide Biosynthesis Protein SpsA, Chain A"/>
    <property type="match status" value="1"/>
</dbReference>
<dbReference type="PANTHER" id="PTHR22916:SF3">
    <property type="entry name" value="UDP-GLCNAC:BETAGAL BETA-1,3-N-ACETYLGLUCOSAMINYLTRANSFERASE-LIKE PROTEIN 1"/>
    <property type="match status" value="1"/>
</dbReference>
<feature type="domain" description="Glycosyltransferase 2-like" evidence="2">
    <location>
        <begin position="5"/>
        <end position="151"/>
    </location>
</feature>
<dbReference type="EMBL" id="UHFG01000004">
    <property type="protein sequence ID" value="SUN48105.1"/>
    <property type="molecule type" value="Genomic_DNA"/>
</dbReference>
<name>A0A380JT00_STRDY</name>
<dbReference type="AlphaFoldDB" id="A0A380JT00"/>
<keyword evidence="3" id="KW-0808">Transferase</keyword>